<feature type="transmembrane region" description="Helical" evidence="1">
    <location>
        <begin position="63"/>
        <end position="82"/>
    </location>
</feature>
<dbReference type="AlphaFoldDB" id="A0A5C5S221"/>
<keyword evidence="3" id="KW-1185">Reference proteome</keyword>
<sequence>MMVYRVIAVLVYVVARLLLAACGRIGRVFHVGAAPIVGVITVASVAGIAAVHLIVLRERGMQPIVLLLIALPVLAAGVGLLMRSRRLHDPERDAHRYDGWIDN</sequence>
<protein>
    <submittedName>
        <fullName evidence="2">Uncharacterized protein</fullName>
    </submittedName>
</protein>
<evidence type="ECO:0000256" key="1">
    <source>
        <dbReference type="SAM" id="Phobius"/>
    </source>
</evidence>
<evidence type="ECO:0000313" key="3">
    <source>
        <dbReference type="Proteomes" id="UP000319375"/>
    </source>
</evidence>
<dbReference type="EMBL" id="VIGX01000007">
    <property type="protein sequence ID" value="TWS28331.1"/>
    <property type="molecule type" value="Genomic_DNA"/>
</dbReference>
<proteinExistence type="predicted"/>
<organism evidence="2 3">
    <name type="scientific">Tsukamurella conjunctivitidis</name>
    <dbReference type="NCBI Taxonomy" id="2592068"/>
    <lineage>
        <taxon>Bacteria</taxon>
        <taxon>Bacillati</taxon>
        <taxon>Actinomycetota</taxon>
        <taxon>Actinomycetes</taxon>
        <taxon>Mycobacteriales</taxon>
        <taxon>Tsukamurellaceae</taxon>
        <taxon>Tsukamurella</taxon>
    </lineage>
</organism>
<accession>A0A5C5S221</accession>
<gene>
    <name evidence="2" type="ORF">FK530_14790</name>
</gene>
<reference evidence="2 3" key="1">
    <citation type="submission" date="2019-06" db="EMBL/GenBank/DDBJ databases">
        <title>Tsukamurella conjunctivitidis sp. nov., Tsukamurella assacharolytica sp. nov. and Tsukamurella sputae sp. nov. isolated from patients with conjunctivitis, bacteraemia (lymphoma) and respiratory infection (sputum) in Hong Kong.</title>
        <authorList>
            <person name="Teng J.L.L."/>
            <person name="Lee H.H."/>
            <person name="Fong J.Y.H."/>
            <person name="Fok K.M.N."/>
            <person name="Lau S.K.P."/>
            <person name="Woo P.C.Y."/>
        </authorList>
    </citation>
    <scope>NUCLEOTIDE SEQUENCE [LARGE SCALE GENOMIC DNA]</scope>
    <source>
        <strain evidence="2 3">HKU72</strain>
    </source>
</reference>
<name>A0A5C5S221_9ACTN</name>
<keyword evidence="1" id="KW-0812">Transmembrane</keyword>
<dbReference type="Proteomes" id="UP000319375">
    <property type="component" value="Unassembled WGS sequence"/>
</dbReference>
<comment type="caution">
    <text evidence="2">The sequence shown here is derived from an EMBL/GenBank/DDBJ whole genome shotgun (WGS) entry which is preliminary data.</text>
</comment>
<keyword evidence="1" id="KW-0472">Membrane</keyword>
<feature type="transmembrane region" description="Helical" evidence="1">
    <location>
        <begin position="36"/>
        <end position="56"/>
    </location>
</feature>
<dbReference type="RefSeq" id="WP_146487791.1">
    <property type="nucleotide sequence ID" value="NZ_VIGX01000007.1"/>
</dbReference>
<dbReference type="OrthoDB" id="10008737at2"/>
<evidence type="ECO:0000313" key="2">
    <source>
        <dbReference type="EMBL" id="TWS28331.1"/>
    </source>
</evidence>
<keyword evidence="1" id="KW-1133">Transmembrane helix</keyword>